<dbReference type="InterPro" id="IPR012348">
    <property type="entry name" value="RNR-like"/>
</dbReference>
<dbReference type="GO" id="GO:0016491">
    <property type="term" value="F:oxidoreductase activity"/>
    <property type="evidence" value="ECO:0007669"/>
    <property type="project" value="InterPro"/>
</dbReference>
<dbReference type="OrthoDB" id="581372at2"/>
<reference evidence="1 2" key="1">
    <citation type="submission" date="2016-02" db="EMBL/GenBank/DDBJ databases">
        <title>Complete Genome of H5569, the type strain of the newly described species Haematospirillium jordaniae.</title>
        <authorList>
            <person name="Nicholson A.C."/>
            <person name="Humrighouse B.W."/>
            <person name="Loparov V."/>
            <person name="McQuiston J.R."/>
        </authorList>
    </citation>
    <scope>NUCLEOTIDE SEQUENCE [LARGE SCALE GENOMIC DNA]</scope>
    <source>
        <strain evidence="1 2">H5569</strain>
    </source>
</reference>
<gene>
    <name evidence="1" type="ORF">AY555_01780</name>
</gene>
<proteinExistence type="predicted"/>
<name>A0A143DDA9_9PROT</name>
<protein>
    <submittedName>
        <fullName evidence="1">Rubrerythrin family protein</fullName>
    </submittedName>
</protein>
<dbReference type="GeneID" id="53315885"/>
<dbReference type="AlphaFoldDB" id="A0A143DDA9"/>
<dbReference type="STRING" id="1549855.AY555_01780"/>
<dbReference type="EMBL" id="CP014525">
    <property type="protein sequence ID" value="AMW34108.1"/>
    <property type="molecule type" value="Genomic_DNA"/>
</dbReference>
<keyword evidence="2" id="KW-1185">Reference proteome</keyword>
<dbReference type="CDD" id="cd00657">
    <property type="entry name" value="Ferritin_like"/>
    <property type="match status" value="1"/>
</dbReference>
<dbReference type="Proteomes" id="UP000076066">
    <property type="component" value="Chromosome"/>
</dbReference>
<dbReference type="KEGG" id="hjo:AY555_01780"/>
<dbReference type="SUPFAM" id="SSF47240">
    <property type="entry name" value="Ferritin-like"/>
    <property type="match status" value="1"/>
</dbReference>
<dbReference type="InterPro" id="IPR009078">
    <property type="entry name" value="Ferritin-like_SF"/>
</dbReference>
<evidence type="ECO:0000313" key="1">
    <source>
        <dbReference type="EMBL" id="AMW34108.1"/>
    </source>
</evidence>
<accession>A0A143DDA9</accession>
<dbReference type="RefSeq" id="WP_066132634.1">
    <property type="nucleotide sequence ID" value="NZ_CP014525.1"/>
</dbReference>
<evidence type="ECO:0000313" key="2">
    <source>
        <dbReference type="Proteomes" id="UP000076066"/>
    </source>
</evidence>
<organism evidence="1 2">
    <name type="scientific">Haematospirillum jordaniae</name>
    <dbReference type="NCBI Taxonomy" id="1549855"/>
    <lineage>
        <taxon>Bacteria</taxon>
        <taxon>Pseudomonadati</taxon>
        <taxon>Pseudomonadota</taxon>
        <taxon>Alphaproteobacteria</taxon>
        <taxon>Rhodospirillales</taxon>
        <taxon>Novispirillaceae</taxon>
        <taxon>Haematospirillum</taxon>
    </lineage>
</organism>
<sequence>MKTWTLDDIPWSQFDPSKVDPEVTKLVKAAALVERNAADYTTYLKNVFHADPSFQSLADEWQEEEVQHGDALGLWAERADPTFDYKSAFQRFRDGYRINLETGESIRGSLTGELIARCIVETGTSSYYSALRDGTEEPVLQYICNRIAGDEFRHYKLFYTALQDYLNKEQIPTWRRLLVAMGRIRESEDDELSFAWHAANAPADTPYDRAQASLAYGARAFSFYRPLHVERASNMVLKAAGIRPGGLVGAAVGKIMWSFISRRAKKLDAELKRQVA</sequence>
<dbReference type="Gene3D" id="1.10.620.20">
    <property type="entry name" value="Ribonucleotide Reductase, subunit A"/>
    <property type="match status" value="1"/>
</dbReference>